<feature type="transmembrane region" description="Helical" evidence="5">
    <location>
        <begin position="221"/>
        <end position="240"/>
    </location>
</feature>
<feature type="transmembrane region" description="Helical" evidence="5">
    <location>
        <begin position="180"/>
        <end position="201"/>
    </location>
</feature>
<feature type="transmembrane region" description="Helical" evidence="5">
    <location>
        <begin position="286"/>
        <end position="312"/>
    </location>
</feature>
<dbReference type="EMBL" id="JASNVW010000005">
    <property type="protein sequence ID" value="MDK6029217.1"/>
    <property type="molecule type" value="Genomic_DNA"/>
</dbReference>
<dbReference type="RefSeq" id="WP_285274250.1">
    <property type="nucleotide sequence ID" value="NZ_JASNVW010000005.1"/>
</dbReference>
<accession>A0ABD4Z879</accession>
<feature type="transmembrane region" description="Helical" evidence="5">
    <location>
        <begin position="319"/>
        <end position="336"/>
    </location>
</feature>
<comment type="subcellular location">
    <subcellularLocation>
        <location evidence="5">Cell membrane</location>
        <topology evidence="5">Multi-pass membrane protein</topology>
    </subcellularLocation>
    <subcellularLocation>
        <location evidence="1">Membrane</location>
        <topology evidence="1">Multi-pass membrane protein</topology>
    </subcellularLocation>
</comment>
<feature type="domain" description="ABC transmembrane type-1" evidence="6">
    <location>
        <begin position="286"/>
        <end position="473"/>
    </location>
</feature>
<dbReference type="Gene3D" id="1.10.3720.10">
    <property type="entry name" value="MetI-like"/>
    <property type="match status" value="2"/>
</dbReference>
<comment type="caution">
    <text evidence="7">The sequence shown here is derived from an EMBL/GenBank/DDBJ whole genome shotgun (WGS) entry which is preliminary data.</text>
</comment>
<evidence type="ECO:0000256" key="5">
    <source>
        <dbReference type="RuleBase" id="RU363032"/>
    </source>
</evidence>
<feature type="domain" description="ABC transmembrane type-1" evidence="6">
    <location>
        <begin position="7"/>
        <end position="201"/>
    </location>
</feature>
<evidence type="ECO:0000256" key="4">
    <source>
        <dbReference type="ARBA" id="ARBA00023136"/>
    </source>
</evidence>
<dbReference type="AlphaFoldDB" id="A0ABD4Z879"/>
<keyword evidence="5" id="KW-0813">Transport</keyword>
<feature type="transmembrane region" description="Helical" evidence="5">
    <location>
        <begin position="393"/>
        <end position="414"/>
    </location>
</feature>
<proteinExistence type="inferred from homology"/>
<keyword evidence="8" id="KW-1185">Reference proteome</keyword>
<evidence type="ECO:0000256" key="1">
    <source>
        <dbReference type="ARBA" id="ARBA00004141"/>
    </source>
</evidence>
<feature type="transmembrane region" description="Helical" evidence="5">
    <location>
        <begin position="348"/>
        <end position="372"/>
    </location>
</feature>
<evidence type="ECO:0000259" key="6">
    <source>
        <dbReference type="PROSITE" id="PS50928"/>
    </source>
</evidence>
<dbReference type="GO" id="GO:0005886">
    <property type="term" value="C:plasma membrane"/>
    <property type="evidence" value="ECO:0007669"/>
    <property type="project" value="UniProtKB-SubCell"/>
</dbReference>
<gene>
    <name evidence="7" type="ORF">QPL79_07555</name>
</gene>
<feature type="transmembrane region" description="Helical" evidence="5">
    <location>
        <begin position="77"/>
        <end position="99"/>
    </location>
</feature>
<evidence type="ECO:0000256" key="2">
    <source>
        <dbReference type="ARBA" id="ARBA00022692"/>
    </source>
</evidence>
<dbReference type="SUPFAM" id="SSF161098">
    <property type="entry name" value="MetI-like"/>
    <property type="match status" value="2"/>
</dbReference>
<keyword evidence="2 5" id="KW-0812">Transmembrane</keyword>
<dbReference type="InterPro" id="IPR035906">
    <property type="entry name" value="MetI-like_sf"/>
</dbReference>
<evidence type="ECO:0000313" key="8">
    <source>
        <dbReference type="Proteomes" id="UP001529235"/>
    </source>
</evidence>
<dbReference type="Pfam" id="PF00528">
    <property type="entry name" value="BPD_transp_1"/>
    <property type="match status" value="2"/>
</dbReference>
<reference evidence="7 8" key="1">
    <citation type="submission" date="2023-05" db="EMBL/GenBank/DDBJ databases">
        <title>A new hyperthermophilic archaea 'Ignisphaera cupida' sp. nov. and description of the family 'Ignisphaeraceae' fam. nov.</title>
        <authorList>
            <person name="Podosokorskaya O.A."/>
            <person name="Elcheninov A.G."/>
            <person name="Klukina A."/>
            <person name="Merkel A.Y."/>
        </authorList>
    </citation>
    <scope>NUCLEOTIDE SEQUENCE [LARGE SCALE GENOMIC DNA]</scope>
    <source>
        <strain evidence="7 8">4213-co</strain>
    </source>
</reference>
<dbReference type="CDD" id="cd06261">
    <property type="entry name" value="TM_PBP2"/>
    <property type="match status" value="1"/>
</dbReference>
<name>A0ABD4Z879_9CREN</name>
<evidence type="ECO:0000256" key="3">
    <source>
        <dbReference type="ARBA" id="ARBA00022989"/>
    </source>
</evidence>
<dbReference type="InterPro" id="IPR000515">
    <property type="entry name" value="MetI-like"/>
</dbReference>
<dbReference type="Proteomes" id="UP001529235">
    <property type="component" value="Unassembled WGS sequence"/>
</dbReference>
<organism evidence="7 8">
    <name type="scientific">Ignisphaera cupida</name>
    <dbReference type="NCBI Taxonomy" id="3050454"/>
    <lineage>
        <taxon>Archaea</taxon>
        <taxon>Thermoproteota</taxon>
        <taxon>Thermoprotei</taxon>
        <taxon>Desulfurococcales</taxon>
        <taxon>Desulfurococcaceae</taxon>
        <taxon>Ignisphaera</taxon>
    </lineage>
</organism>
<dbReference type="PROSITE" id="PS50928">
    <property type="entry name" value="ABC_TM1"/>
    <property type="match status" value="2"/>
</dbReference>
<feature type="transmembrane region" description="Helical" evidence="5">
    <location>
        <begin position="122"/>
        <end position="148"/>
    </location>
</feature>
<keyword evidence="3 5" id="KW-1133">Transmembrane helix</keyword>
<feature type="transmembrane region" description="Helical" evidence="5">
    <location>
        <begin position="41"/>
        <end position="65"/>
    </location>
</feature>
<dbReference type="PANTHER" id="PTHR42744:SF1">
    <property type="entry name" value="BINDING-PROTEIN-DEPENDENT TRANSPORT SYSTEMS INNER MEMBRANE COMPONENT"/>
    <property type="match status" value="1"/>
</dbReference>
<protein>
    <submittedName>
        <fullName evidence="7">ABC transporter permease subunit</fullName>
    </submittedName>
</protein>
<comment type="similarity">
    <text evidence="5">Belongs to the binding-protein-dependent transport system permease family.</text>
</comment>
<evidence type="ECO:0000313" key="7">
    <source>
        <dbReference type="EMBL" id="MDK6029217.1"/>
    </source>
</evidence>
<sequence>MLLLLACLASFGRMVSAYIISLFVAISIGISMARRKAVESILLPVLDILQSIPILGFFPIAIVVFATVLPRSIGLELAAVFLIVTSLLWNMIFGVYTAIKSLDPSLFTMASVYKMGLFSRLAYIYVPAARAAIAANSIISWAGGWFFLTSAEVIATGSEEYKLFGIGSLIMDFYSSGKTVEFYITLSALFIIIIISYILIFNPATNFASQQYLLPAYSKPFYYIYKLVSSIWSFLTWLGIKLESRKIGVHSAIVLVFTLTAMLMHLNMFVSIQIDYFPILNFVYNFLLSLARVSLIVLLSFVLTIGIAYLALVRRWGPAIAIAGEFLASIPAIIWWPLLSPLISTLPWVVSFIVFLQGSLWYEFFSVILFGVPKIRSEILDLAKIYGVKGFNYFRYILIPSLMPSIASGALSAWGGAWNATIVAEYFASATGVVDLGGVGSMLSKYADEGRFDLVLYTVLLWSLAIAVLNKVVWSRILKQVEKSFLVE</sequence>
<feature type="transmembrane region" description="Helical" evidence="5">
    <location>
        <begin position="454"/>
        <end position="474"/>
    </location>
</feature>
<keyword evidence="4 5" id="KW-0472">Membrane</keyword>
<dbReference type="PANTHER" id="PTHR42744">
    <property type="entry name" value="BINDING-PROTEIN-DEPENDENT TRANSPORT SYSTEMS INNER MEMBRANE COMPONENT"/>
    <property type="match status" value="1"/>
</dbReference>
<feature type="transmembrane region" description="Helical" evidence="5">
    <location>
        <begin position="252"/>
        <end position="274"/>
    </location>
</feature>